<keyword evidence="5" id="KW-1185">Reference proteome</keyword>
<evidence type="ECO:0000313" key="4">
    <source>
        <dbReference type="EMBL" id="MBB4699747.1"/>
    </source>
</evidence>
<keyword evidence="3" id="KW-0732">Signal</keyword>
<dbReference type="RefSeq" id="WP_184877510.1">
    <property type="nucleotide sequence ID" value="NZ_BOOV01000031.1"/>
</dbReference>
<dbReference type="EMBL" id="JACHND010000001">
    <property type="protein sequence ID" value="MBB4699747.1"/>
    <property type="molecule type" value="Genomic_DNA"/>
</dbReference>
<dbReference type="PROSITE" id="PS51257">
    <property type="entry name" value="PROKAR_LIPOPROTEIN"/>
    <property type="match status" value="1"/>
</dbReference>
<feature type="chain" id="PRO_5031412068" description="Tissue inhibitor of metalloproteinase" evidence="3">
    <location>
        <begin position="26"/>
        <end position="226"/>
    </location>
</feature>
<evidence type="ECO:0000256" key="3">
    <source>
        <dbReference type="SAM" id="SignalP"/>
    </source>
</evidence>
<feature type="transmembrane region" description="Helical" evidence="2">
    <location>
        <begin position="195"/>
        <end position="215"/>
    </location>
</feature>
<protein>
    <recommendedName>
        <fullName evidence="6">Tissue inhibitor of metalloproteinase</fullName>
    </recommendedName>
</protein>
<sequence length="226" mass="22811">MGHRVLAVLLLVAGFVVLAPGTACACSCSDLKPADQMRLSAAVFTGTVVAARQVEGDPAGPTPPIVYTFRPDQVYKGEPVTEVRVASNAESPACGYRFSTGGRYLVFASAEKTGMLQPDPGVPLHTGLCMGNRQVALGTGPVRAGDPVLNGDPISAELVDALGAPKPPSAAPSAPATAPPTAAPASPAASTGGSAPTWIIVAGAVAGAAVVVAAWRLPARRRVRRD</sequence>
<comment type="caution">
    <text evidence="4">The sequence shown here is derived from an EMBL/GenBank/DDBJ whole genome shotgun (WGS) entry which is preliminary data.</text>
</comment>
<evidence type="ECO:0000256" key="2">
    <source>
        <dbReference type="SAM" id="Phobius"/>
    </source>
</evidence>
<evidence type="ECO:0008006" key="6">
    <source>
        <dbReference type="Google" id="ProtNLM"/>
    </source>
</evidence>
<dbReference type="InterPro" id="IPR008993">
    <property type="entry name" value="TIMP-like_OB-fold"/>
</dbReference>
<proteinExistence type="predicted"/>
<dbReference type="Gene3D" id="2.40.50.120">
    <property type="match status" value="1"/>
</dbReference>
<evidence type="ECO:0000256" key="1">
    <source>
        <dbReference type="SAM" id="MobiDB-lite"/>
    </source>
</evidence>
<feature type="region of interest" description="Disordered" evidence="1">
    <location>
        <begin position="162"/>
        <end position="189"/>
    </location>
</feature>
<keyword evidence="2" id="KW-0472">Membrane</keyword>
<evidence type="ECO:0000313" key="5">
    <source>
        <dbReference type="Proteomes" id="UP000542210"/>
    </source>
</evidence>
<name>A0A7W7D3Y6_9ACTN</name>
<keyword evidence="2" id="KW-0812">Transmembrane</keyword>
<organism evidence="4 5">
    <name type="scientific">Sphaerisporangium siamense</name>
    <dbReference type="NCBI Taxonomy" id="795645"/>
    <lineage>
        <taxon>Bacteria</taxon>
        <taxon>Bacillati</taxon>
        <taxon>Actinomycetota</taxon>
        <taxon>Actinomycetes</taxon>
        <taxon>Streptosporangiales</taxon>
        <taxon>Streptosporangiaceae</taxon>
        <taxon>Sphaerisporangium</taxon>
    </lineage>
</organism>
<accession>A0A7W7D3Y6</accession>
<dbReference type="AlphaFoldDB" id="A0A7W7D3Y6"/>
<dbReference type="Proteomes" id="UP000542210">
    <property type="component" value="Unassembled WGS sequence"/>
</dbReference>
<dbReference type="SUPFAM" id="SSF50242">
    <property type="entry name" value="TIMP-like"/>
    <property type="match status" value="1"/>
</dbReference>
<gene>
    <name evidence="4" type="ORF">BJ982_001291</name>
</gene>
<reference evidence="4 5" key="1">
    <citation type="submission" date="2020-08" db="EMBL/GenBank/DDBJ databases">
        <title>Sequencing the genomes of 1000 actinobacteria strains.</title>
        <authorList>
            <person name="Klenk H.-P."/>
        </authorList>
    </citation>
    <scope>NUCLEOTIDE SEQUENCE [LARGE SCALE GENOMIC DNA]</scope>
    <source>
        <strain evidence="4 5">DSM 45784</strain>
    </source>
</reference>
<feature type="signal peptide" evidence="3">
    <location>
        <begin position="1"/>
        <end position="25"/>
    </location>
</feature>
<keyword evidence="2" id="KW-1133">Transmembrane helix</keyword>